<dbReference type="RefSeq" id="WP_141269127.1">
    <property type="nucleotide sequence ID" value="NZ_BJLH01000002.1"/>
</dbReference>
<sequence>MNDIAVENALANMRLKSRGVSLPASYPVTINFHPDRFTSNNQPLLLAIAEQGYLKSQFETGTSNGGLTAFKGGERWLWEQRVFDGAYDLAPNTLRPKYGALNFRGYEFGASPRFGSAYFQLKPHSFERTTFCYPDSFFEPDDFAVSDRLTPLIEKASQSNEDLLDDYIEAHIHGVVSIKEDVECLVLDPIYRNTAIEKYALLLGIPLRWHKGYELSIEQMSQYPDYRGQQFIDLAKQIAHKGMINTFLLGRAVTQQGFNEQDVKKIWHYLARFGYRQQ</sequence>
<keyword evidence="2" id="KW-1185">Reference proteome</keyword>
<proteinExistence type="predicted"/>
<gene>
    <name evidence="1" type="ORF">VCO01S_05560</name>
</gene>
<protein>
    <recommendedName>
        <fullName evidence="3">DUF3626 domain-containing protein</fullName>
    </recommendedName>
</protein>
<dbReference type="EMBL" id="BJLH01000002">
    <property type="protein sequence ID" value="GEA59363.1"/>
    <property type="molecule type" value="Genomic_DNA"/>
</dbReference>
<evidence type="ECO:0008006" key="3">
    <source>
        <dbReference type="Google" id="ProtNLM"/>
    </source>
</evidence>
<dbReference type="OrthoDB" id="3770261at2"/>
<organism evidence="1 2">
    <name type="scientific">Vibrio comitans NBRC 102076</name>
    <dbReference type="NCBI Taxonomy" id="1219078"/>
    <lineage>
        <taxon>Bacteria</taxon>
        <taxon>Pseudomonadati</taxon>
        <taxon>Pseudomonadota</taxon>
        <taxon>Gammaproteobacteria</taxon>
        <taxon>Vibrionales</taxon>
        <taxon>Vibrionaceae</taxon>
        <taxon>Vibrio</taxon>
    </lineage>
</organism>
<dbReference type="Pfam" id="PF12294">
    <property type="entry name" value="DUF3626"/>
    <property type="match status" value="2"/>
</dbReference>
<evidence type="ECO:0000313" key="2">
    <source>
        <dbReference type="Proteomes" id="UP000318242"/>
    </source>
</evidence>
<dbReference type="Proteomes" id="UP000318242">
    <property type="component" value="Unassembled WGS sequence"/>
</dbReference>
<comment type="caution">
    <text evidence="1">The sequence shown here is derived from an EMBL/GenBank/DDBJ whole genome shotgun (WGS) entry which is preliminary data.</text>
</comment>
<accession>A0A4Y3IIP4</accession>
<evidence type="ECO:0000313" key="1">
    <source>
        <dbReference type="EMBL" id="GEA59363.1"/>
    </source>
</evidence>
<dbReference type="AlphaFoldDB" id="A0A4Y3IIP4"/>
<name>A0A4Y3IIP4_9VIBR</name>
<reference evidence="1 2" key="1">
    <citation type="submission" date="2019-06" db="EMBL/GenBank/DDBJ databases">
        <title>Whole genome shotgun sequence of Vibrio comitans NBRC 102076.</title>
        <authorList>
            <person name="Hosoyama A."/>
            <person name="Uohara A."/>
            <person name="Ohji S."/>
            <person name="Ichikawa N."/>
        </authorList>
    </citation>
    <scope>NUCLEOTIDE SEQUENCE [LARGE SCALE GENOMIC DNA]</scope>
    <source>
        <strain evidence="1 2">NBRC 102076</strain>
    </source>
</reference>
<dbReference type="InterPro" id="IPR022074">
    <property type="entry name" value="DUF3626"/>
</dbReference>